<dbReference type="AlphaFoldDB" id="A0A0R2FKU5"/>
<name>A0A0R2FKU5_9LACO</name>
<sequence>MKNYVALVGTNTAKSTNRKLLTYMKNRYTEEAAIEVVELKGLPIFKKTAELAVPEQAQEIAEKIEAADGVIIGTPEYDHSVPALLASALAWLSYGIHPLMDKPVMIVGTSYGTLGASRAQSQLRQILDSPEIKATVMPSSEFLLGHSLQAFDADGNLTAETEVKQLDGLFQDFLLFTDLTAQLDHSKQLHKEDAAANFSWDNGLTGDDK</sequence>
<gene>
    <name evidence="2" type="ORF">FD14_GL000303</name>
</gene>
<proteinExistence type="predicted"/>
<accession>A0A0R2FKU5</accession>
<dbReference type="EMBL" id="AYZM01000068">
    <property type="protein sequence ID" value="KRN25418.1"/>
    <property type="molecule type" value="Genomic_DNA"/>
</dbReference>
<feature type="domain" description="NADPH-dependent FMN reductase-like" evidence="1">
    <location>
        <begin position="5"/>
        <end position="147"/>
    </location>
</feature>
<dbReference type="InterPro" id="IPR005025">
    <property type="entry name" value="FMN_Rdtase-like_dom"/>
</dbReference>
<evidence type="ECO:0000313" key="3">
    <source>
        <dbReference type="Proteomes" id="UP000051442"/>
    </source>
</evidence>
<dbReference type="PATRIC" id="fig|1423804.4.peg.330"/>
<dbReference type="Pfam" id="PF03358">
    <property type="entry name" value="FMN_red"/>
    <property type="match status" value="1"/>
</dbReference>
<evidence type="ECO:0000259" key="1">
    <source>
        <dbReference type="Pfam" id="PF03358"/>
    </source>
</evidence>
<dbReference type="STRING" id="1423804.FD14_GL000303"/>
<dbReference type="Proteomes" id="UP000051442">
    <property type="component" value="Unassembled WGS sequence"/>
</dbReference>
<dbReference type="PANTHER" id="PTHR30543:SF21">
    <property type="entry name" value="NAD(P)H-DEPENDENT FMN REDUCTASE LOT6"/>
    <property type="match status" value="1"/>
</dbReference>
<keyword evidence="3" id="KW-1185">Reference proteome</keyword>
<protein>
    <submittedName>
        <fullName evidence="2">Flavoprotein</fullName>
    </submittedName>
</protein>
<comment type="caution">
    <text evidence="2">The sequence shown here is derived from an EMBL/GenBank/DDBJ whole genome shotgun (WGS) entry which is preliminary data.</text>
</comment>
<dbReference type="PANTHER" id="PTHR30543">
    <property type="entry name" value="CHROMATE REDUCTASE"/>
    <property type="match status" value="1"/>
</dbReference>
<dbReference type="InterPro" id="IPR050712">
    <property type="entry name" value="NAD(P)H-dep_reductase"/>
</dbReference>
<dbReference type="GO" id="GO:0016491">
    <property type="term" value="F:oxidoreductase activity"/>
    <property type="evidence" value="ECO:0007669"/>
    <property type="project" value="InterPro"/>
</dbReference>
<dbReference type="InterPro" id="IPR029039">
    <property type="entry name" value="Flavoprotein-like_sf"/>
</dbReference>
<dbReference type="Gene3D" id="3.40.50.360">
    <property type="match status" value="1"/>
</dbReference>
<dbReference type="GO" id="GO:0005829">
    <property type="term" value="C:cytosol"/>
    <property type="evidence" value="ECO:0007669"/>
    <property type="project" value="TreeGrafter"/>
</dbReference>
<dbReference type="RefSeq" id="WP_057151813.1">
    <property type="nucleotide sequence ID" value="NZ_AYZM01000068.1"/>
</dbReference>
<dbReference type="OrthoDB" id="9812295at2"/>
<reference evidence="2 3" key="1">
    <citation type="journal article" date="2015" name="Genome Announc.">
        <title>Expanding the biotechnology potential of lactobacilli through comparative genomics of 213 strains and associated genera.</title>
        <authorList>
            <person name="Sun Z."/>
            <person name="Harris H.M."/>
            <person name="McCann A."/>
            <person name="Guo C."/>
            <person name="Argimon S."/>
            <person name="Zhang W."/>
            <person name="Yang X."/>
            <person name="Jeffery I.B."/>
            <person name="Cooney J.C."/>
            <person name="Kagawa T.F."/>
            <person name="Liu W."/>
            <person name="Song Y."/>
            <person name="Salvetti E."/>
            <person name="Wrobel A."/>
            <person name="Rasinkangas P."/>
            <person name="Parkhill J."/>
            <person name="Rea M.C."/>
            <person name="O'Sullivan O."/>
            <person name="Ritari J."/>
            <person name="Douillard F.P."/>
            <person name="Paul Ross R."/>
            <person name="Yang R."/>
            <person name="Briner A.E."/>
            <person name="Felis G.E."/>
            <person name="de Vos W.M."/>
            <person name="Barrangou R."/>
            <person name="Klaenhammer T.R."/>
            <person name="Caufield P.W."/>
            <person name="Cui Y."/>
            <person name="Zhang H."/>
            <person name="O'Toole P.W."/>
        </authorList>
    </citation>
    <scope>NUCLEOTIDE SEQUENCE [LARGE SCALE GENOMIC DNA]</scope>
    <source>
        <strain evidence="2 3">DSM 23365</strain>
    </source>
</reference>
<dbReference type="GO" id="GO:0010181">
    <property type="term" value="F:FMN binding"/>
    <property type="evidence" value="ECO:0007669"/>
    <property type="project" value="TreeGrafter"/>
</dbReference>
<evidence type="ECO:0000313" key="2">
    <source>
        <dbReference type="EMBL" id="KRN25418.1"/>
    </source>
</evidence>
<organism evidence="2 3">
    <name type="scientific">Secundilactobacillus similis DSM 23365 = JCM 2765</name>
    <dbReference type="NCBI Taxonomy" id="1423804"/>
    <lineage>
        <taxon>Bacteria</taxon>
        <taxon>Bacillati</taxon>
        <taxon>Bacillota</taxon>
        <taxon>Bacilli</taxon>
        <taxon>Lactobacillales</taxon>
        <taxon>Lactobacillaceae</taxon>
        <taxon>Secundilactobacillus</taxon>
    </lineage>
</organism>
<dbReference type="SUPFAM" id="SSF52218">
    <property type="entry name" value="Flavoproteins"/>
    <property type="match status" value="1"/>
</dbReference>